<dbReference type="InterPro" id="IPR052894">
    <property type="entry name" value="AsmA-related"/>
</dbReference>
<dbReference type="GO" id="GO:0005886">
    <property type="term" value="C:plasma membrane"/>
    <property type="evidence" value="ECO:0007669"/>
    <property type="project" value="TreeGrafter"/>
</dbReference>
<dbReference type="PANTHER" id="PTHR30441:SF4">
    <property type="entry name" value="PROTEIN ASMA"/>
    <property type="match status" value="1"/>
</dbReference>
<evidence type="ECO:0000313" key="3">
    <source>
        <dbReference type="EMBL" id="VEJ20605.1"/>
    </source>
</evidence>
<feature type="transmembrane region" description="Helical" evidence="1">
    <location>
        <begin position="12"/>
        <end position="37"/>
    </location>
</feature>
<feature type="domain" description="AsmA" evidence="2">
    <location>
        <begin position="19"/>
        <end position="617"/>
    </location>
</feature>
<sequence length="707" mass="78210">MICLPRSGKFWLRFIVFGGFITILLIFGFYASLLYVFSSERIHALADESVAGTGRSIRFSDKIGRNWLPRPTIVLRDVVLSKPDSSASAVHIEEMSIGLAWSGLWNRSPIIEKWVVKEADAEITRRSDGSWSLRDLWKKSDGSVEINRLVVENSRLNINLPDGSYHVRQFGLNVGGENENSRVFHSEGTVSRALSETASWKSNGTLRRNGKQWELPALNVEAQAPVNGETATVAATADLVWQPQANTLYTRNLNLRADSSWQQLHLTARSPLLLWKTNHLTINKLSGVFTAGEGHNRWDGSLSLTRASLRPGIATVSKVEFNGGYRTDTKHTTFNISGPLIWRKNKLLQSENLLITSHLDNTQSSPNSRLISRLNGNFSLVNNRNWTTELKGLFDRQPVTFSAAYTAAGEDPAKLTAQLNLQKLTLAPYWSDFQAQAGNLYPALLNRRQIPNIEAGIKIGSLTMPNLQVDDLQTLLYADSRRIALTHFRAGLYGGTTEGGISIANTTPPSYHLQQNAQGVQIRPLLQDLLGYHNISGTGDAVIDLTAQGNDRNSLTKALNGSLQLNVSDGSWMGVDMNNILQSVRNNTAIGGNGRNLQTPFRQFSLTSDIRNGVGKHINAELLSDSLKISSNGQTDLNTQTVSENVLIQNIRNPEAKPVPLKISGPVNNPSVTIDFNRLTSGLNTPEEKQRALAETLKEQWLWLNPR</sequence>
<dbReference type="PANTHER" id="PTHR30441">
    <property type="entry name" value="DUF748 DOMAIN-CONTAINING PROTEIN"/>
    <property type="match status" value="1"/>
</dbReference>
<dbReference type="InterPro" id="IPR007844">
    <property type="entry name" value="AsmA"/>
</dbReference>
<keyword evidence="1" id="KW-1133">Transmembrane helix</keyword>
<name>A0A448U9M4_9NEIS</name>
<organism evidence="3 4">
    <name type="scientific">Neisseria animaloris</name>
    <dbReference type="NCBI Taxonomy" id="326522"/>
    <lineage>
        <taxon>Bacteria</taxon>
        <taxon>Pseudomonadati</taxon>
        <taxon>Pseudomonadota</taxon>
        <taxon>Betaproteobacteria</taxon>
        <taxon>Neisseriales</taxon>
        <taxon>Neisseriaceae</taxon>
        <taxon>Neisseria</taxon>
    </lineage>
</organism>
<dbReference type="Proteomes" id="UP000268229">
    <property type="component" value="Chromosome"/>
</dbReference>
<dbReference type="OrthoDB" id="8606253at2"/>
<accession>A0A448U9M4</accession>
<keyword evidence="1" id="KW-0812">Transmembrane</keyword>
<proteinExistence type="predicted"/>
<dbReference type="Pfam" id="PF05170">
    <property type="entry name" value="AsmA"/>
    <property type="match status" value="1"/>
</dbReference>
<protein>
    <submittedName>
        <fullName evidence="3">Putative AsmA-like protein</fullName>
    </submittedName>
</protein>
<keyword evidence="1" id="KW-0472">Membrane</keyword>
<evidence type="ECO:0000313" key="4">
    <source>
        <dbReference type="Proteomes" id="UP000268229"/>
    </source>
</evidence>
<dbReference type="KEGG" id="nani:NCTC12227_00314"/>
<reference evidence="3 4" key="1">
    <citation type="submission" date="2018-12" db="EMBL/GenBank/DDBJ databases">
        <authorList>
            <consortium name="Pathogen Informatics"/>
        </authorList>
    </citation>
    <scope>NUCLEOTIDE SEQUENCE [LARGE SCALE GENOMIC DNA]</scope>
    <source>
        <strain evidence="3 4">NCTC12227</strain>
    </source>
</reference>
<dbReference type="AlphaFoldDB" id="A0A448U9M4"/>
<dbReference type="RefSeq" id="WP_126303883.1">
    <property type="nucleotide sequence ID" value="NZ_LR134516.1"/>
</dbReference>
<evidence type="ECO:0000259" key="2">
    <source>
        <dbReference type="Pfam" id="PF05170"/>
    </source>
</evidence>
<dbReference type="EMBL" id="LR134516">
    <property type="protein sequence ID" value="VEJ20605.1"/>
    <property type="molecule type" value="Genomic_DNA"/>
</dbReference>
<gene>
    <name evidence="3" type="ORF">NCTC12227_00314</name>
</gene>
<keyword evidence="4" id="KW-1185">Reference proteome</keyword>
<dbReference type="STRING" id="326522.BWD08_01320"/>
<evidence type="ECO:0000256" key="1">
    <source>
        <dbReference type="SAM" id="Phobius"/>
    </source>
</evidence>
<dbReference type="GO" id="GO:0090313">
    <property type="term" value="P:regulation of protein targeting to membrane"/>
    <property type="evidence" value="ECO:0007669"/>
    <property type="project" value="TreeGrafter"/>
</dbReference>